<feature type="compositionally biased region" description="Acidic residues" evidence="2">
    <location>
        <begin position="93"/>
        <end position="142"/>
    </location>
</feature>
<evidence type="ECO:0000259" key="3">
    <source>
        <dbReference type="Pfam" id="PF08164"/>
    </source>
</evidence>
<evidence type="ECO:0000259" key="4">
    <source>
        <dbReference type="Pfam" id="PF13339"/>
    </source>
</evidence>
<proteinExistence type="inferred from homology"/>
<dbReference type="InterPro" id="IPR012617">
    <property type="entry name" value="AATF_C"/>
</dbReference>
<reference evidence="6" key="1">
    <citation type="submission" date="2017-02" db="UniProtKB">
        <authorList>
            <consortium name="WormBaseParasite"/>
        </authorList>
    </citation>
    <scope>IDENTIFICATION</scope>
</reference>
<feature type="region of interest" description="Disordered" evidence="2">
    <location>
        <begin position="230"/>
        <end position="288"/>
    </location>
</feature>
<organism evidence="5 6">
    <name type="scientific">Strongyloides papillosus</name>
    <name type="common">Intestinal threadworm</name>
    <dbReference type="NCBI Taxonomy" id="174720"/>
    <lineage>
        <taxon>Eukaryota</taxon>
        <taxon>Metazoa</taxon>
        <taxon>Ecdysozoa</taxon>
        <taxon>Nematoda</taxon>
        <taxon>Chromadorea</taxon>
        <taxon>Rhabditida</taxon>
        <taxon>Tylenchina</taxon>
        <taxon>Panagrolaimomorpha</taxon>
        <taxon>Strongyloidoidea</taxon>
        <taxon>Strongyloididae</taxon>
        <taxon>Strongyloides</taxon>
    </lineage>
</organism>
<keyword evidence="5" id="KW-1185">Reference proteome</keyword>
<evidence type="ECO:0000256" key="1">
    <source>
        <dbReference type="ARBA" id="ARBA00008966"/>
    </source>
</evidence>
<protein>
    <submittedName>
        <fullName evidence="6">Protein AATF</fullName>
    </submittedName>
</protein>
<evidence type="ECO:0000256" key="2">
    <source>
        <dbReference type="SAM" id="MobiDB-lite"/>
    </source>
</evidence>
<dbReference type="PANTHER" id="PTHR15565:SF0">
    <property type="entry name" value="PROTEIN AATF"/>
    <property type="match status" value="1"/>
</dbReference>
<dbReference type="Pfam" id="PF13339">
    <property type="entry name" value="AATF-Che1"/>
    <property type="match status" value="1"/>
</dbReference>
<feature type="compositionally biased region" description="Acidic residues" evidence="2">
    <location>
        <begin position="234"/>
        <end position="282"/>
    </location>
</feature>
<dbReference type="PANTHER" id="PTHR15565">
    <property type="entry name" value="AATF PROTEIN APOPTOSIS ANTAGONIZING TRANSCRIPTION FACTOR"/>
    <property type="match status" value="1"/>
</dbReference>
<dbReference type="InterPro" id="IPR025160">
    <property type="entry name" value="AATF"/>
</dbReference>
<dbReference type="Proteomes" id="UP000046392">
    <property type="component" value="Unplaced"/>
</dbReference>
<dbReference type="WBParaSite" id="SPAL_0001705700.1">
    <property type="protein sequence ID" value="SPAL_0001705700.1"/>
    <property type="gene ID" value="SPAL_0001705700"/>
</dbReference>
<feature type="domain" description="AATF leucine zipper-containing" evidence="4">
    <location>
        <begin position="152"/>
        <end position="328"/>
    </location>
</feature>
<sequence>MGLLDDFEKSLDPKKYLLQINEDEDYDGTWATSVKKPEVDLDESGDVSPNRRKMRDLKLLEETDEKYKGTKVSRKDIFGDECEPTLKSKISSDDEEIDDEEDVDDEEEIMDEEEDVDDEEQDNESIDDEEEIDNEISDDEDNNIVVLNRSTDTSKSDAVKKQMTMWDKLMRVTIKAHSAMRNFNQLPRDQVAKDLENQKEAKQNIISARKNILEALKMLVDVEGDMVSKLTATEDSDNEEIPSSDEEDGSDNEDKDANDEEDELDDEENDDIDDDDEEEEVEEKVKKDNFQIKTGKRFNSNELSRKFKDRHKSLEPFRMATLKKWDEKTRLISVKPGQDFSKFGSNISRQIERIMADKGRLLRKSQTKRGDCTRIGDTSDSNYDVEVFDDTDFYQTLLSDLIERKTVDTNDPIQMSKQWLEIEKLRQTKKKKKKVNQKASKGRKCMFVTIPKLVNYHPAQPETVTWSNERRTELFKSLFVN</sequence>
<accession>A0A0N5CGT2</accession>
<feature type="region of interest" description="Disordered" evidence="2">
    <location>
        <begin position="40"/>
        <end position="59"/>
    </location>
</feature>
<evidence type="ECO:0000313" key="5">
    <source>
        <dbReference type="Proteomes" id="UP000046392"/>
    </source>
</evidence>
<feature type="compositionally biased region" description="Basic and acidic residues" evidence="2">
    <location>
        <begin position="82"/>
        <end position="92"/>
    </location>
</feature>
<feature type="region of interest" description="Disordered" evidence="2">
    <location>
        <begin position="82"/>
        <end position="142"/>
    </location>
</feature>
<comment type="similarity">
    <text evidence="1">Belongs to the AATF family.</text>
</comment>
<name>A0A0N5CGT2_STREA</name>
<evidence type="ECO:0000313" key="6">
    <source>
        <dbReference type="WBParaSite" id="SPAL_0001705700.1"/>
    </source>
</evidence>
<dbReference type="GO" id="GO:0005730">
    <property type="term" value="C:nucleolus"/>
    <property type="evidence" value="ECO:0007669"/>
    <property type="project" value="TreeGrafter"/>
</dbReference>
<dbReference type="AlphaFoldDB" id="A0A0N5CGT2"/>
<feature type="domain" description="Apoptosis-antagonizing transcription factor C-terminal" evidence="3">
    <location>
        <begin position="394"/>
        <end position="479"/>
    </location>
</feature>
<dbReference type="GO" id="GO:0006357">
    <property type="term" value="P:regulation of transcription by RNA polymerase II"/>
    <property type="evidence" value="ECO:0007669"/>
    <property type="project" value="TreeGrafter"/>
</dbReference>
<dbReference type="STRING" id="174720.A0A0N5CGT2"/>
<dbReference type="Pfam" id="PF08164">
    <property type="entry name" value="TRAUB"/>
    <property type="match status" value="1"/>
</dbReference>
<dbReference type="InterPro" id="IPR039223">
    <property type="entry name" value="AATF/Bfr2"/>
</dbReference>